<keyword evidence="3" id="KW-0812">Transmembrane</keyword>
<feature type="domain" description="Cell envelope-related transcriptional attenuator" evidence="4">
    <location>
        <begin position="107"/>
        <end position="257"/>
    </location>
</feature>
<dbReference type="PANTHER" id="PTHR33392:SF6">
    <property type="entry name" value="POLYISOPRENYL-TEICHOIC ACID--PEPTIDOGLYCAN TEICHOIC ACID TRANSFERASE TAGU"/>
    <property type="match status" value="1"/>
</dbReference>
<feature type="compositionally biased region" description="Polar residues" evidence="2">
    <location>
        <begin position="1"/>
        <end position="12"/>
    </location>
</feature>
<dbReference type="InterPro" id="IPR004474">
    <property type="entry name" value="LytR_CpsA_psr"/>
</dbReference>
<dbReference type="Gene3D" id="3.40.630.190">
    <property type="entry name" value="LCP protein"/>
    <property type="match status" value="1"/>
</dbReference>
<dbReference type="EMBL" id="VIRS01000027">
    <property type="protein sequence ID" value="TQS41387.1"/>
    <property type="molecule type" value="Genomic_DNA"/>
</dbReference>
<dbReference type="FunCoup" id="A0A545AJ87">
    <property type="interactions" value="1"/>
</dbReference>
<reference evidence="5 6" key="1">
    <citation type="submission" date="2019-07" db="EMBL/GenBank/DDBJ databases">
        <title>Cryptosporangium phraense sp. nov., isolated from plant litter.</title>
        <authorList>
            <person name="Suriyachadkun C."/>
        </authorList>
    </citation>
    <scope>NUCLEOTIDE SEQUENCE [LARGE SCALE GENOMIC DNA]</scope>
    <source>
        <strain evidence="5 6">A-T 5661</strain>
    </source>
</reference>
<comment type="caution">
    <text evidence="5">The sequence shown here is derived from an EMBL/GenBank/DDBJ whole genome shotgun (WGS) entry which is preliminary data.</text>
</comment>
<dbReference type="Pfam" id="PF03816">
    <property type="entry name" value="LytR_cpsA_psr"/>
    <property type="match status" value="1"/>
</dbReference>
<keyword evidence="3" id="KW-1133">Transmembrane helix</keyword>
<evidence type="ECO:0000256" key="2">
    <source>
        <dbReference type="SAM" id="MobiDB-lite"/>
    </source>
</evidence>
<evidence type="ECO:0000259" key="4">
    <source>
        <dbReference type="Pfam" id="PF03816"/>
    </source>
</evidence>
<dbReference type="PANTHER" id="PTHR33392">
    <property type="entry name" value="POLYISOPRENYL-TEICHOIC ACID--PEPTIDOGLYCAN TEICHOIC ACID TRANSFERASE TAGU"/>
    <property type="match status" value="1"/>
</dbReference>
<dbReference type="InParanoid" id="A0A545AJ87"/>
<dbReference type="OrthoDB" id="3759589at2"/>
<keyword evidence="6" id="KW-1185">Reference proteome</keyword>
<comment type="similarity">
    <text evidence="1">Belongs to the LytR/CpsA/Psr (LCP) family.</text>
</comment>
<dbReference type="AlphaFoldDB" id="A0A545AJ87"/>
<evidence type="ECO:0000313" key="5">
    <source>
        <dbReference type="EMBL" id="TQS41387.1"/>
    </source>
</evidence>
<protein>
    <submittedName>
        <fullName evidence="5">LytR family transcriptional regulator</fullName>
    </submittedName>
</protein>
<evidence type="ECO:0000313" key="6">
    <source>
        <dbReference type="Proteomes" id="UP000317982"/>
    </source>
</evidence>
<organism evidence="5 6">
    <name type="scientific">Cryptosporangium phraense</name>
    <dbReference type="NCBI Taxonomy" id="2593070"/>
    <lineage>
        <taxon>Bacteria</taxon>
        <taxon>Bacillati</taxon>
        <taxon>Actinomycetota</taxon>
        <taxon>Actinomycetes</taxon>
        <taxon>Cryptosporangiales</taxon>
        <taxon>Cryptosporangiaceae</taxon>
        <taxon>Cryptosporangium</taxon>
    </lineage>
</organism>
<feature type="transmembrane region" description="Helical" evidence="3">
    <location>
        <begin position="31"/>
        <end position="53"/>
    </location>
</feature>
<sequence length="355" mass="38333">MSTTATQDQGSVPPNGGHSRRRLRMSGWQRALVILTALIALLGVGLVVSVYGLTRHYENKVKKGDLLGAAAGPRDDTRWDRGPLNLLLLGSDSRATEDDPYSSIGERSDTIMLVHVSRNLDHAYVISVPRDSYVYVPAAGEDWRGGMNKINAAFAFGGSPLTALTLTRLTGVQFDGATIANFASVHKMIDAVGGVNVCLPYEVRSIHTQHVFKKGCQKLDGDQAEDLMRQRYSVPGGDFGRIHDQQLVIKALIQKVTDGGMLTNPFKLDRFLSTVADALTIDENVSLRELAVSLKGLRPANVQYTTVPYTSASLRTSAGAAVQLDTAKSKALFAAIRNDTVGDWIAANPTKVPSN</sequence>
<evidence type="ECO:0000256" key="1">
    <source>
        <dbReference type="ARBA" id="ARBA00006068"/>
    </source>
</evidence>
<dbReference type="InterPro" id="IPR050922">
    <property type="entry name" value="LytR/CpsA/Psr_CW_biosynth"/>
</dbReference>
<evidence type="ECO:0000256" key="3">
    <source>
        <dbReference type="SAM" id="Phobius"/>
    </source>
</evidence>
<accession>A0A545AJ87</accession>
<keyword evidence="3" id="KW-0472">Membrane</keyword>
<proteinExistence type="inferred from homology"/>
<feature type="region of interest" description="Disordered" evidence="2">
    <location>
        <begin position="1"/>
        <end position="21"/>
    </location>
</feature>
<dbReference type="NCBIfam" id="TIGR00350">
    <property type="entry name" value="lytR_cpsA_psr"/>
    <property type="match status" value="1"/>
</dbReference>
<gene>
    <name evidence="5" type="ORF">FL583_30260</name>
</gene>
<dbReference type="Proteomes" id="UP000317982">
    <property type="component" value="Unassembled WGS sequence"/>
</dbReference>
<name>A0A545AJ87_9ACTN</name>